<name>A0A6J7C1L4_9ZZZZ</name>
<sequence length="69" mass="7138">MDVKPFMYSPEARPSSTRAAPAKNRIWSIIGGISSDAVTAIGFPVFWLSSATSSSACDSSVSAIARSAA</sequence>
<dbReference type="AlphaFoldDB" id="A0A6J7C1L4"/>
<gene>
    <name evidence="1" type="ORF">UFOPK3268_01417</name>
</gene>
<organism evidence="1">
    <name type="scientific">freshwater metagenome</name>
    <dbReference type="NCBI Taxonomy" id="449393"/>
    <lineage>
        <taxon>unclassified sequences</taxon>
        <taxon>metagenomes</taxon>
        <taxon>ecological metagenomes</taxon>
    </lineage>
</organism>
<dbReference type="EMBL" id="CAFBIZ010000207">
    <property type="protein sequence ID" value="CAB4851942.1"/>
    <property type="molecule type" value="Genomic_DNA"/>
</dbReference>
<accession>A0A6J7C1L4</accession>
<evidence type="ECO:0000313" key="1">
    <source>
        <dbReference type="EMBL" id="CAB4851942.1"/>
    </source>
</evidence>
<protein>
    <submittedName>
        <fullName evidence="1">Unannotated protein</fullName>
    </submittedName>
</protein>
<proteinExistence type="predicted"/>
<reference evidence="1" key="1">
    <citation type="submission" date="2020-05" db="EMBL/GenBank/DDBJ databases">
        <authorList>
            <person name="Chiriac C."/>
            <person name="Salcher M."/>
            <person name="Ghai R."/>
            <person name="Kavagutti S V."/>
        </authorList>
    </citation>
    <scope>NUCLEOTIDE SEQUENCE</scope>
</reference>